<sequence length="59" mass="6716">MSDEEIKSYGEKNVHHGTLGEHFHGHQMGTDPEVHDLVVGDQNELHRALKGRHMQMIAM</sequence>
<proteinExistence type="predicted"/>
<dbReference type="AlphaFoldDB" id="A0A9N8JMR2"/>
<comment type="caution">
    <text evidence="2">The sequence shown here is derived from an EMBL/GenBank/DDBJ whole genome shotgun (WGS) entry which is preliminary data.</text>
</comment>
<accession>A0A9N8JMR2</accession>
<evidence type="ECO:0000313" key="2">
    <source>
        <dbReference type="EMBL" id="CAD0088384.1"/>
    </source>
</evidence>
<feature type="region of interest" description="Disordered" evidence="1">
    <location>
        <begin position="1"/>
        <end position="33"/>
    </location>
</feature>
<name>A0A9N8JMR2_9PEZI</name>
<reference evidence="2" key="1">
    <citation type="submission" date="2020-06" db="EMBL/GenBank/DDBJ databases">
        <authorList>
            <person name="Onetto C."/>
        </authorList>
    </citation>
    <scope>NUCLEOTIDE SEQUENCE</scope>
</reference>
<evidence type="ECO:0000256" key="1">
    <source>
        <dbReference type="SAM" id="MobiDB-lite"/>
    </source>
</evidence>
<dbReference type="EMBL" id="CAIJEO010000003">
    <property type="protein sequence ID" value="CAD0088384.1"/>
    <property type="molecule type" value="Genomic_DNA"/>
</dbReference>
<gene>
    <name evidence="2" type="ORF">AWRI4233_LOCUS1667</name>
</gene>
<dbReference type="Proteomes" id="UP000714618">
    <property type="component" value="Unassembled WGS sequence"/>
</dbReference>
<feature type="compositionally biased region" description="Basic and acidic residues" evidence="1">
    <location>
        <begin position="1"/>
        <end position="24"/>
    </location>
</feature>
<organism evidence="2 3">
    <name type="scientific">Aureobasidium mustum</name>
    <dbReference type="NCBI Taxonomy" id="2773714"/>
    <lineage>
        <taxon>Eukaryota</taxon>
        <taxon>Fungi</taxon>
        <taxon>Dikarya</taxon>
        <taxon>Ascomycota</taxon>
        <taxon>Pezizomycotina</taxon>
        <taxon>Dothideomycetes</taxon>
        <taxon>Dothideomycetidae</taxon>
        <taxon>Dothideales</taxon>
        <taxon>Saccotheciaceae</taxon>
        <taxon>Aureobasidium</taxon>
    </lineage>
</organism>
<evidence type="ECO:0000313" key="3">
    <source>
        <dbReference type="Proteomes" id="UP000714618"/>
    </source>
</evidence>
<keyword evidence="3" id="KW-1185">Reference proteome</keyword>
<protein>
    <submittedName>
        <fullName evidence="2">Uncharacterized protein</fullName>
    </submittedName>
</protein>